<dbReference type="Proteomes" id="UP000183832">
    <property type="component" value="Unassembled WGS sequence"/>
</dbReference>
<evidence type="ECO:0000256" key="1">
    <source>
        <dbReference type="ARBA" id="ARBA00004123"/>
    </source>
</evidence>
<reference evidence="5 6" key="1">
    <citation type="submission" date="2015-04" db="EMBL/GenBank/DDBJ databases">
        <authorList>
            <person name="Syromyatnikov M.Y."/>
            <person name="Popov V.N."/>
        </authorList>
    </citation>
    <scope>NUCLEOTIDE SEQUENCE [LARGE SCALE GENOMIC DNA]</scope>
</reference>
<keyword evidence="4" id="KW-0539">Nucleus</keyword>
<dbReference type="PANTHER" id="PTHR10985">
    <property type="entry name" value="BASIC HELIX-LOOP-HELIX TRANSCRIPTION FACTOR, HES-RELATED"/>
    <property type="match status" value="1"/>
</dbReference>
<keyword evidence="2" id="KW-0805">Transcription regulation</keyword>
<organism evidence="5 6">
    <name type="scientific">Clunio marinus</name>
    <dbReference type="NCBI Taxonomy" id="568069"/>
    <lineage>
        <taxon>Eukaryota</taxon>
        <taxon>Metazoa</taxon>
        <taxon>Ecdysozoa</taxon>
        <taxon>Arthropoda</taxon>
        <taxon>Hexapoda</taxon>
        <taxon>Insecta</taxon>
        <taxon>Pterygota</taxon>
        <taxon>Neoptera</taxon>
        <taxon>Endopterygota</taxon>
        <taxon>Diptera</taxon>
        <taxon>Nematocera</taxon>
        <taxon>Chironomoidea</taxon>
        <taxon>Chironomidae</taxon>
        <taxon>Clunio</taxon>
    </lineage>
</organism>
<dbReference type="STRING" id="568069.A0A1J1HG31"/>
<keyword evidence="6" id="KW-1185">Reference proteome</keyword>
<dbReference type="AlphaFoldDB" id="A0A1J1HG31"/>
<proteinExistence type="predicted"/>
<protein>
    <submittedName>
        <fullName evidence="5">CLUMA_CG000336, isoform A</fullName>
    </submittedName>
</protein>
<evidence type="ECO:0000313" key="6">
    <source>
        <dbReference type="Proteomes" id="UP000183832"/>
    </source>
</evidence>
<evidence type="ECO:0000256" key="3">
    <source>
        <dbReference type="ARBA" id="ARBA00023163"/>
    </source>
</evidence>
<dbReference type="EMBL" id="CVRI01000001">
    <property type="protein sequence ID" value="CRK86506.1"/>
    <property type="molecule type" value="Genomic_DNA"/>
</dbReference>
<evidence type="ECO:0000256" key="2">
    <source>
        <dbReference type="ARBA" id="ARBA00023015"/>
    </source>
</evidence>
<keyword evidence="3" id="KW-0804">Transcription</keyword>
<dbReference type="GO" id="GO:0005634">
    <property type="term" value="C:nucleus"/>
    <property type="evidence" value="ECO:0007669"/>
    <property type="project" value="UniProtKB-SubCell"/>
</dbReference>
<sequence length="183" mass="21307">MLLTMPLRYARLEKADILEMVVKHLKDIKKRRQAMITAMEPILFRSFKMGFMDCTRVTIDFIKEMEVETPGSKKQEIIDHITKECVKTFQNHSPPAEFRKHHENAFANVNPSDQFFPFSLMSTSFDSDMEWPSLEERLGFSPIEKTSFLLPDIKPLPELMTSSFQKSEDRRVSAFNIILTNAL</sequence>
<name>A0A1J1HG31_9DIPT</name>
<dbReference type="OrthoDB" id="6085656at2759"/>
<gene>
    <name evidence="5" type="ORF">CLUMA_CG000336</name>
</gene>
<comment type="subcellular location">
    <subcellularLocation>
        <location evidence="1">Nucleus</location>
    </subcellularLocation>
</comment>
<evidence type="ECO:0000256" key="4">
    <source>
        <dbReference type="ARBA" id="ARBA00023242"/>
    </source>
</evidence>
<dbReference type="InterPro" id="IPR050370">
    <property type="entry name" value="HES_HEY"/>
</dbReference>
<evidence type="ECO:0000313" key="5">
    <source>
        <dbReference type="EMBL" id="CRK86506.1"/>
    </source>
</evidence>
<accession>A0A1J1HG31</accession>